<evidence type="ECO:0000256" key="1">
    <source>
        <dbReference type="SAM" id="MobiDB-lite"/>
    </source>
</evidence>
<accession>A0A9E7FF02</accession>
<organism evidence="2 3">
    <name type="scientific">Musa troglodytarum</name>
    <name type="common">fe'i banana</name>
    <dbReference type="NCBI Taxonomy" id="320322"/>
    <lineage>
        <taxon>Eukaryota</taxon>
        <taxon>Viridiplantae</taxon>
        <taxon>Streptophyta</taxon>
        <taxon>Embryophyta</taxon>
        <taxon>Tracheophyta</taxon>
        <taxon>Spermatophyta</taxon>
        <taxon>Magnoliopsida</taxon>
        <taxon>Liliopsida</taxon>
        <taxon>Zingiberales</taxon>
        <taxon>Musaceae</taxon>
        <taxon>Musa</taxon>
    </lineage>
</organism>
<feature type="compositionally biased region" description="Polar residues" evidence="1">
    <location>
        <begin position="1"/>
        <end position="18"/>
    </location>
</feature>
<reference evidence="2" key="1">
    <citation type="submission" date="2022-05" db="EMBL/GenBank/DDBJ databases">
        <title>The Musa troglodytarum L. genome provides insights into the mechanism of non-climacteric behaviour and enrichment of carotenoids.</title>
        <authorList>
            <person name="Wang J."/>
        </authorList>
    </citation>
    <scope>NUCLEOTIDE SEQUENCE</scope>
    <source>
        <tissue evidence="2">Leaf</tissue>
    </source>
</reference>
<evidence type="ECO:0000313" key="3">
    <source>
        <dbReference type="Proteomes" id="UP001055439"/>
    </source>
</evidence>
<feature type="region of interest" description="Disordered" evidence="1">
    <location>
        <begin position="1"/>
        <end position="55"/>
    </location>
</feature>
<dbReference type="AlphaFoldDB" id="A0A9E7FF02"/>
<gene>
    <name evidence="2" type="ORF">MUK42_01891</name>
</gene>
<feature type="compositionally biased region" description="Low complexity" evidence="1">
    <location>
        <begin position="32"/>
        <end position="45"/>
    </location>
</feature>
<sequence>MTRSMAPTSFPPMNTTGTAGPPHHRREGGRGRAPFPRPRGSSSSSTTDGLTPMPQKSRFTAWHMQQVLTLKITTALSAASRSTRSSASIVVVCPIPPRTPRLRCRRRLVAHPEHTRSLRKLKMRGAQRIDVVVEFGKRSRVFIGGRGCQVQNGTYASIFMQEKSTPDFINHNILS</sequence>
<dbReference type="EMBL" id="CP097505">
    <property type="protein sequence ID" value="URD92982.1"/>
    <property type="molecule type" value="Genomic_DNA"/>
</dbReference>
<name>A0A9E7FF02_9LILI</name>
<keyword evidence="3" id="KW-1185">Reference proteome</keyword>
<dbReference type="Proteomes" id="UP001055439">
    <property type="component" value="Chromosome 3"/>
</dbReference>
<evidence type="ECO:0000313" key="2">
    <source>
        <dbReference type="EMBL" id="URD92982.1"/>
    </source>
</evidence>
<protein>
    <submittedName>
        <fullName evidence="2">Uncharacterized protein</fullName>
    </submittedName>
</protein>
<proteinExistence type="predicted"/>